<reference evidence="1" key="2">
    <citation type="journal article" date="2020" name="Nat. Commun.">
        <title>Large-scale genome sequencing of mycorrhizal fungi provides insights into the early evolution of symbiotic traits.</title>
        <authorList>
            <person name="Miyauchi S."/>
            <person name="Kiss E."/>
            <person name="Kuo A."/>
            <person name="Drula E."/>
            <person name="Kohler A."/>
            <person name="Sanchez-Garcia M."/>
            <person name="Morin E."/>
            <person name="Andreopoulos B."/>
            <person name="Barry K.W."/>
            <person name="Bonito G."/>
            <person name="Buee M."/>
            <person name="Carver A."/>
            <person name="Chen C."/>
            <person name="Cichocki N."/>
            <person name="Clum A."/>
            <person name="Culley D."/>
            <person name="Crous P.W."/>
            <person name="Fauchery L."/>
            <person name="Girlanda M."/>
            <person name="Hayes R.D."/>
            <person name="Keri Z."/>
            <person name="LaButti K."/>
            <person name="Lipzen A."/>
            <person name="Lombard V."/>
            <person name="Magnuson J."/>
            <person name="Maillard F."/>
            <person name="Murat C."/>
            <person name="Nolan M."/>
            <person name="Ohm R.A."/>
            <person name="Pangilinan J."/>
            <person name="Pereira M.F."/>
            <person name="Perotto S."/>
            <person name="Peter M."/>
            <person name="Pfister S."/>
            <person name="Riley R."/>
            <person name="Sitrit Y."/>
            <person name="Stielow J.B."/>
            <person name="Szollosi G."/>
            <person name="Zifcakova L."/>
            <person name="Stursova M."/>
            <person name="Spatafora J.W."/>
            <person name="Tedersoo L."/>
            <person name="Vaario L.M."/>
            <person name="Yamada A."/>
            <person name="Yan M."/>
            <person name="Wang P."/>
            <person name="Xu J."/>
            <person name="Bruns T."/>
            <person name="Baldrian P."/>
            <person name="Vilgalys R."/>
            <person name="Dunand C."/>
            <person name="Henrissat B."/>
            <person name="Grigoriev I.V."/>
            <person name="Hibbett D."/>
            <person name="Nagy L.G."/>
            <person name="Martin F.M."/>
        </authorList>
    </citation>
    <scope>NUCLEOTIDE SEQUENCE</scope>
    <source>
        <strain evidence="1">Prilba</strain>
    </source>
</reference>
<dbReference type="EMBL" id="WHVB01000039">
    <property type="protein sequence ID" value="KAF8466798.1"/>
    <property type="molecule type" value="Genomic_DNA"/>
</dbReference>
<protein>
    <submittedName>
        <fullName evidence="1">Uncharacterized protein</fullName>
    </submittedName>
</protein>
<comment type="caution">
    <text evidence="1">The sequence shown here is derived from an EMBL/GenBank/DDBJ whole genome shotgun (WGS) entry which is preliminary data.</text>
</comment>
<name>A0A9P5JVK1_9AGAM</name>
<dbReference type="Proteomes" id="UP000759537">
    <property type="component" value="Unassembled WGS sequence"/>
</dbReference>
<proteinExistence type="predicted"/>
<dbReference type="AlphaFoldDB" id="A0A9P5JVK1"/>
<sequence>MTGVARKQSQSPSLLLCRMMPCVMVLLSRSLRLARGRCWYLLNYHFSQVQATERQRTESMIPNRSPDLRSVKPTAYVGARWGELQWADCRL</sequence>
<reference evidence="1" key="1">
    <citation type="submission" date="2019-10" db="EMBL/GenBank/DDBJ databases">
        <authorList>
            <consortium name="DOE Joint Genome Institute"/>
            <person name="Kuo A."/>
            <person name="Miyauchi S."/>
            <person name="Kiss E."/>
            <person name="Drula E."/>
            <person name="Kohler A."/>
            <person name="Sanchez-Garcia M."/>
            <person name="Andreopoulos B."/>
            <person name="Barry K.W."/>
            <person name="Bonito G."/>
            <person name="Buee M."/>
            <person name="Carver A."/>
            <person name="Chen C."/>
            <person name="Cichocki N."/>
            <person name="Clum A."/>
            <person name="Culley D."/>
            <person name="Crous P.W."/>
            <person name="Fauchery L."/>
            <person name="Girlanda M."/>
            <person name="Hayes R."/>
            <person name="Keri Z."/>
            <person name="LaButti K."/>
            <person name="Lipzen A."/>
            <person name="Lombard V."/>
            <person name="Magnuson J."/>
            <person name="Maillard F."/>
            <person name="Morin E."/>
            <person name="Murat C."/>
            <person name="Nolan M."/>
            <person name="Ohm R."/>
            <person name="Pangilinan J."/>
            <person name="Pereira M."/>
            <person name="Perotto S."/>
            <person name="Peter M."/>
            <person name="Riley R."/>
            <person name="Sitrit Y."/>
            <person name="Stielow B."/>
            <person name="Szollosi G."/>
            <person name="Zifcakova L."/>
            <person name="Stursova M."/>
            <person name="Spatafora J.W."/>
            <person name="Tedersoo L."/>
            <person name="Vaario L.-M."/>
            <person name="Yamada A."/>
            <person name="Yan M."/>
            <person name="Wang P."/>
            <person name="Xu J."/>
            <person name="Bruns T."/>
            <person name="Baldrian P."/>
            <person name="Vilgalys R."/>
            <person name="Henrissat B."/>
            <person name="Grigoriev I.V."/>
            <person name="Hibbett D."/>
            <person name="Nagy L.G."/>
            <person name="Martin F.M."/>
        </authorList>
    </citation>
    <scope>NUCLEOTIDE SEQUENCE</scope>
    <source>
        <strain evidence="1">Prilba</strain>
    </source>
</reference>
<evidence type="ECO:0000313" key="1">
    <source>
        <dbReference type="EMBL" id="KAF8466798.1"/>
    </source>
</evidence>
<organism evidence="1 2">
    <name type="scientific">Russula ochroleuca</name>
    <dbReference type="NCBI Taxonomy" id="152965"/>
    <lineage>
        <taxon>Eukaryota</taxon>
        <taxon>Fungi</taxon>
        <taxon>Dikarya</taxon>
        <taxon>Basidiomycota</taxon>
        <taxon>Agaricomycotina</taxon>
        <taxon>Agaricomycetes</taxon>
        <taxon>Russulales</taxon>
        <taxon>Russulaceae</taxon>
        <taxon>Russula</taxon>
    </lineage>
</organism>
<accession>A0A9P5JVK1</accession>
<gene>
    <name evidence="1" type="ORF">DFH94DRAFT_780159</name>
</gene>
<keyword evidence="2" id="KW-1185">Reference proteome</keyword>
<evidence type="ECO:0000313" key="2">
    <source>
        <dbReference type="Proteomes" id="UP000759537"/>
    </source>
</evidence>